<gene>
    <name evidence="8" type="ORF">F7D74_06455</name>
</gene>
<dbReference type="Pfam" id="PF08842">
    <property type="entry name" value="Mfa2"/>
    <property type="match status" value="1"/>
</dbReference>
<keyword evidence="6" id="KW-0998">Cell outer membrane</keyword>
<name>A0AA90UWL6_9BACT</name>
<keyword evidence="7" id="KW-0449">Lipoprotein</keyword>
<reference evidence="9" key="1">
    <citation type="submission" date="2019-09" db="EMBL/GenBank/DDBJ databases">
        <title>Distinct polysaccharide growth profiles of human intestinal Prevotella copri isolates.</title>
        <authorList>
            <person name="Fehlner-Peach H."/>
            <person name="Magnabosco C."/>
            <person name="Raghavan V."/>
            <person name="Scher J.U."/>
            <person name="Tett A."/>
            <person name="Cox L.M."/>
            <person name="Gottsegen C."/>
            <person name="Watters A."/>
            <person name="Wiltshire- Gordon J.D."/>
            <person name="Segata N."/>
            <person name="Bonneau R."/>
            <person name="Littman D.R."/>
        </authorList>
    </citation>
    <scope>NUCLEOTIDE SEQUENCE [LARGE SCALE GENOMIC DNA]</scope>
    <source>
        <strain evidence="9">iAA108</strain>
    </source>
</reference>
<accession>A0AA90UWL6</accession>
<dbReference type="GO" id="GO:0009279">
    <property type="term" value="C:cell outer membrane"/>
    <property type="evidence" value="ECO:0007669"/>
    <property type="project" value="UniProtKB-SubCell"/>
</dbReference>
<evidence type="ECO:0000256" key="4">
    <source>
        <dbReference type="ARBA" id="ARBA00023136"/>
    </source>
</evidence>
<comment type="similarity">
    <text evidence="2">Belongs to the bacteroidetes fimbrillin superfamily. FimB/Mfa2 family.</text>
</comment>
<dbReference type="EMBL" id="VZCC01000039">
    <property type="protein sequence ID" value="MQN83623.1"/>
    <property type="molecule type" value="Genomic_DNA"/>
</dbReference>
<proteinExistence type="inferred from homology"/>
<keyword evidence="3" id="KW-0732">Signal</keyword>
<dbReference type="InterPro" id="IPR014941">
    <property type="entry name" value="FimB/Mfa2/Mfa3"/>
</dbReference>
<comment type="subcellular location">
    <subcellularLocation>
        <location evidence="1">Cell outer membrane</location>
    </subcellularLocation>
</comment>
<protein>
    <submittedName>
        <fullName evidence="8">FimB/Mfa2 family fimbrial subunit</fullName>
    </submittedName>
</protein>
<organism evidence="8 9">
    <name type="scientific">Segatella copri</name>
    <dbReference type="NCBI Taxonomy" id="165179"/>
    <lineage>
        <taxon>Bacteria</taxon>
        <taxon>Pseudomonadati</taxon>
        <taxon>Bacteroidota</taxon>
        <taxon>Bacteroidia</taxon>
        <taxon>Bacteroidales</taxon>
        <taxon>Prevotellaceae</taxon>
        <taxon>Segatella</taxon>
    </lineage>
</organism>
<dbReference type="Gene3D" id="2.60.40.2090">
    <property type="match status" value="1"/>
</dbReference>
<evidence type="ECO:0000256" key="6">
    <source>
        <dbReference type="ARBA" id="ARBA00023237"/>
    </source>
</evidence>
<keyword evidence="4" id="KW-0472">Membrane</keyword>
<evidence type="ECO:0000256" key="2">
    <source>
        <dbReference type="ARBA" id="ARBA00007248"/>
    </source>
</evidence>
<evidence type="ECO:0000256" key="1">
    <source>
        <dbReference type="ARBA" id="ARBA00004442"/>
    </source>
</evidence>
<evidence type="ECO:0000256" key="7">
    <source>
        <dbReference type="ARBA" id="ARBA00023288"/>
    </source>
</evidence>
<keyword evidence="5" id="KW-0564">Palmitate</keyword>
<dbReference type="Proteomes" id="UP000421408">
    <property type="component" value="Unassembled WGS sequence"/>
</dbReference>
<evidence type="ECO:0000313" key="8">
    <source>
        <dbReference type="EMBL" id="MQN83623.1"/>
    </source>
</evidence>
<sequence>MIAQKINKWLKGVMAAAMTLTVATSCHDMWHQDYSDCPNGVYVKFKYDYNLQRADMFNDHVGQVTLYVFDENGNYITQQTETNSALSSPLKDPNYVMHVENLQPGKYQFLALAGQNAYADQLTSGRAKFVRTTPSATGDKMQELEVNLDHENKGEYDEVVNNSLPLDTLWHGKLLEAVEVSSSKPSYATIPLVRDTKKINVALRDLDSPQDMDVNDYTMTIEDHNARILWDNSLDESRKLIYTPHATWNTVDEDEQGKTAHADFMTSRILKHEDYNQDGRLLIKSKETGNTVVNVDLPELLSILRTSEEYSYSAQEFLDRAYDYKLQFFIQGGKFKYCRITISVNALSWSKRFQPEELH</sequence>
<dbReference type="PROSITE" id="PS51257">
    <property type="entry name" value="PROKAR_LIPOPROTEIN"/>
    <property type="match status" value="1"/>
</dbReference>
<dbReference type="AlphaFoldDB" id="A0AA90UWL6"/>
<comment type="caution">
    <text evidence="8">The sequence shown here is derived from an EMBL/GenBank/DDBJ whole genome shotgun (WGS) entry which is preliminary data.</text>
</comment>
<evidence type="ECO:0000313" key="9">
    <source>
        <dbReference type="Proteomes" id="UP000421408"/>
    </source>
</evidence>
<dbReference type="RefSeq" id="WP_153118719.1">
    <property type="nucleotide sequence ID" value="NZ_VZCC01000039.1"/>
</dbReference>
<evidence type="ECO:0000256" key="5">
    <source>
        <dbReference type="ARBA" id="ARBA00023139"/>
    </source>
</evidence>
<dbReference type="Gene3D" id="2.60.40.2100">
    <property type="match status" value="1"/>
</dbReference>
<evidence type="ECO:0000256" key="3">
    <source>
        <dbReference type="ARBA" id="ARBA00022729"/>
    </source>
</evidence>